<dbReference type="Proteomes" id="UP000050535">
    <property type="component" value="Unassembled WGS sequence"/>
</dbReference>
<dbReference type="RefSeq" id="WP_054583001.1">
    <property type="nucleotide sequence ID" value="NZ_LGUC01000001.1"/>
</dbReference>
<evidence type="ECO:0000313" key="2">
    <source>
        <dbReference type="EMBL" id="KPN29816.1"/>
    </source>
</evidence>
<dbReference type="OrthoDB" id="45654at2157"/>
<dbReference type="STRING" id="699431.SY89_00534"/>
<keyword evidence="3" id="KW-1185">Reference proteome</keyword>
<proteinExistence type="predicted"/>
<evidence type="ECO:0000313" key="3">
    <source>
        <dbReference type="Proteomes" id="UP000050535"/>
    </source>
</evidence>
<dbReference type="AlphaFoldDB" id="A0A0P7GML5"/>
<comment type="caution">
    <text evidence="2">The sequence shown here is derived from an EMBL/GenBank/DDBJ whole genome shotgun (WGS) entry which is preliminary data.</text>
</comment>
<gene>
    <name evidence="2" type="ORF">SY89_00534</name>
</gene>
<dbReference type="SUPFAM" id="SSF57802">
    <property type="entry name" value="Rubredoxin-like"/>
    <property type="match status" value="1"/>
</dbReference>
<accession>A0A0P7GML5</accession>
<protein>
    <recommendedName>
        <fullName evidence="1">DUF7130 domain-containing protein</fullName>
    </recommendedName>
</protein>
<dbReference type="Pfam" id="PF23458">
    <property type="entry name" value="DUF7130"/>
    <property type="match status" value="1"/>
</dbReference>
<name>A0A0P7GML5_9EURY</name>
<evidence type="ECO:0000259" key="1">
    <source>
        <dbReference type="Pfam" id="PF23458"/>
    </source>
</evidence>
<reference evidence="3" key="1">
    <citation type="submission" date="2013-11" db="EMBL/GenBank/DDBJ databases">
        <authorList>
            <person name="Hoang H.T."/>
            <person name="Killian M.L."/>
            <person name="Madson D.M."/>
            <person name="Arruda P.H.E."/>
            <person name="Sun D."/>
            <person name="Schwartz K.J."/>
            <person name="Yoon K."/>
        </authorList>
    </citation>
    <scope>NUCLEOTIDE SEQUENCE [LARGE SCALE GENOMIC DNA]</scope>
    <source>
        <strain evidence="3">CDK2</strain>
    </source>
</reference>
<dbReference type="InterPro" id="IPR055554">
    <property type="entry name" value="DUF7130"/>
</dbReference>
<dbReference type="EMBL" id="LGUC01000001">
    <property type="protein sequence ID" value="KPN29816.1"/>
    <property type="molecule type" value="Genomic_DNA"/>
</dbReference>
<sequence>MSEKRTVTIGAEVYDRDGTKLGSIRGLTDDGFAITTREGIRALSIDHDGAGHEFGEAELLSRCADCGELRNIEELPGECPDCGADRTALYYWTEG</sequence>
<organism evidence="2 3">
    <name type="scientific">Halolamina pelagica</name>
    <dbReference type="NCBI Taxonomy" id="699431"/>
    <lineage>
        <taxon>Archaea</taxon>
        <taxon>Methanobacteriati</taxon>
        <taxon>Methanobacteriota</taxon>
        <taxon>Stenosarchaea group</taxon>
        <taxon>Halobacteria</taxon>
        <taxon>Halobacteriales</taxon>
        <taxon>Haloferacaceae</taxon>
    </lineage>
</organism>
<feature type="domain" description="DUF7130" evidence="1">
    <location>
        <begin position="9"/>
        <end position="94"/>
    </location>
</feature>